<dbReference type="CAZy" id="GT4">
    <property type="family name" value="Glycosyltransferase Family 4"/>
</dbReference>
<protein>
    <submittedName>
        <fullName evidence="4">Glycosyl transferase, group 1</fullName>
    </submittedName>
</protein>
<sequence length="397" mass="41858">MRIAIVGPTHPYKGGIAQHTTELAHRLSARGHEVAVESWSAQYPARLYPGVQRVTEPEMEPFEVTRYPLSWRRPDGWIRLGRRLRRQADAVILVVVTPVQAPAYLGVLGALRARGPRGRGTASGRAGSGGADPGGAGPTVVALCHNVLPHERRAVDEPLTSAVLRRSSAVLVHTPAQAELAARLTPAPVLVAEMATHLWSSALSSSPPGPVAGRGGPSADVTRRNLLFFGLVRPYKGLDVLLRALARGPADVRLTVAGEFWGGTGEIARLVEELGLATRVDLRSGYVDAAEVPALFAGADALVLPYRAGTASQNVGLAHLHGVPVVATTVGTLATTVRDGVDGLLVPPDDAEALAVALRRLYEPGVLAGLRSKVIPPDVDGAWERYLDVTLGALGRT</sequence>
<evidence type="ECO:0000256" key="2">
    <source>
        <dbReference type="ARBA" id="ARBA00022679"/>
    </source>
</evidence>
<evidence type="ECO:0000313" key="5">
    <source>
        <dbReference type="Proteomes" id="UP000001937"/>
    </source>
</evidence>
<dbReference type="CDD" id="cd03801">
    <property type="entry name" value="GT4_PimA-like"/>
    <property type="match status" value="1"/>
</dbReference>
<dbReference type="EMBL" id="CP000249">
    <property type="protein sequence ID" value="ABD10115.1"/>
    <property type="molecule type" value="Genomic_DNA"/>
</dbReference>
<dbReference type="SUPFAM" id="SSF53756">
    <property type="entry name" value="UDP-Glycosyltransferase/glycogen phosphorylase"/>
    <property type="match status" value="1"/>
</dbReference>
<feature type="compositionally biased region" description="Gly residues" evidence="3">
    <location>
        <begin position="126"/>
        <end position="135"/>
    </location>
</feature>
<feature type="compositionally biased region" description="Low complexity" evidence="3">
    <location>
        <begin position="115"/>
        <end position="125"/>
    </location>
</feature>
<keyword evidence="5" id="KW-1185">Reference proteome</keyword>
<proteinExistence type="predicted"/>
<evidence type="ECO:0000256" key="1">
    <source>
        <dbReference type="ARBA" id="ARBA00022676"/>
    </source>
</evidence>
<keyword evidence="1" id="KW-0328">Glycosyltransferase</keyword>
<dbReference type="Pfam" id="PF13692">
    <property type="entry name" value="Glyco_trans_1_4"/>
    <property type="match status" value="1"/>
</dbReference>
<dbReference type="HOGENOM" id="CLU_009583_6_2_11"/>
<dbReference type="PhylomeDB" id="Q2JF27"/>
<dbReference type="STRING" id="106370.Francci3_0731"/>
<gene>
    <name evidence="4" type="ordered locus">Francci3_0731</name>
</gene>
<evidence type="ECO:0000313" key="4">
    <source>
        <dbReference type="EMBL" id="ABD10115.1"/>
    </source>
</evidence>
<dbReference type="PANTHER" id="PTHR12526">
    <property type="entry name" value="GLYCOSYLTRANSFERASE"/>
    <property type="match status" value="1"/>
</dbReference>
<dbReference type="RefSeq" id="WP_011435184.1">
    <property type="nucleotide sequence ID" value="NC_007777.1"/>
</dbReference>
<keyword evidence="2 4" id="KW-0808">Transferase</keyword>
<dbReference type="PANTHER" id="PTHR12526:SF510">
    <property type="entry name" value="D-INOSITOL 3-PHOSPHATE GLYCOSYLTRANSFERASE"/>
    <property type="match status" value="1"/>
</dbReference>
<feature type="region of interest" description="Disordered" evidence="3">
    <location>
        <begin position="115"/>
        <end position="135"/>
    </location>
</feature>
<dbReference type="GO" id="GO:0016757">
    <property type="term" value="F:glycosyltransferase activity"/>
    <property type="evidence" value="ECO:0007669"/>
    <property type="project" value="UniProtKB-KW"/>
</dbReference>
<evidence type="ECO:0000256" key="3">
    <source>
        <dbReference type="SAM" id="MobiDB-lite"/>
    </source>
</evidence>
<dbReference type="AlphaFoldDB" id="Q2JF27"/>
<reference evidence="4 5" key="1">
    <citation type="journal article" date="2007" name="Genome Res.">
        <title>Genome characteristics of facultatively symbiotic Frankia sp. strains reflect host range and host plant biogeography.</title>
        <authorList>
            <person name="Normand P."/>
            <person name="Lapierre P."/>
            <person name="Tisa L.S."/>
            <person name="Gogarten J.P."/>
            <person name="Alloisio N."/>
            <person name="Bagnarol E."/>
            <person name="Bassi C.A."/>
            <person name="Berry A.M."/>
            <person name="Bickhart D.M."/>
            <person name="Choisne N."/>
            <person name="Couloux A."/>
            <person name="Cournoyer B."/>
            <person name="Cruveiller S."/>
            <person name="Daubin V."/>
            <person name="Demange N."/>
            <person name="Francino M.P."/>
            <person name="Goltsman E."/>
            <person name="Huang Y."/>
            <person name="Kopp O.R."/>
            <person name="Labarre L."/>
            <person name="Lapidus A."/>
            <person name="Lavire C."/>
            <person name="Marechal J."/>
            <person name="Martinez M."/>
            <person name="Mastronunzio J.E."/>
            <person name="Mullin B.C."/>
            <person name="Niemann J."/>
            <person name="Pujic P."/>
            <person name="Rawnsley T."/>
            <person name="Rouy Z."/>
            <person name="Schenowitz C."/>
            <person name="Sellstedt A."/>
            <person name="Tavares F."/>
            <person name="Tomkins J.P."/>
            <person name="Vallenet D."/>
            <person name="Valverde C."/>
            <person name="Wall L.G."/>
            <person name="Wang Y."/>
            <person name="Medigue C."/>
            <person name="Benson D.R."/>
        </authorList>
    </citation>
    <scope>NUCLEOTIDE SEQUENCE [LARGE SCALE GENOMIC DNA]</scope>
    <source>
        <strain evidence="5">DSM 45818 / CECT 9043 / CcI3</strain>
    </source>
</reference>
<dbReference type="KEGG" id="fra:Francci3_0731"/>
<name>Q2JF27_FRACC</name>
<accession>Q2JF27</accession>
<dbReference type="OrthoDB" id="9771846at2"/>
<dbReference type="Proteomes" id="UP000001937">
    <property type="component" value="Chromosome"/>
</dbReference>
<dbReference type="Gene3D" id="3.40.50.2000">
    <property type="entry name" value="Glycogen Phosphorylase B"/>
    <property type="match status" value="2"/>
</dbReference>
<organism evidence="4 5">
    <name type="scientific">Frankia casuarinae (strain DSM 45818 / CECT 9043 / HFP020203 / CcI3)</name>
    <dbReference type="NCBI Taxonomy" id="106370"/>
    <lineage>
        <taxon>Bacteria</taxon>
        <taxon>Bacillati</taxon>
        <taxon>Actinomycetota</taxon>
        <taxon>Actinomycetes</taxon>
        <taxon>Frankiales</taxon>
        <taxon>Frankiaceae</taxon>
        <taxon>Frankia</taxon>
    </lineage>
</organism>
<dbReference type="eggNOG" id="COG0438">
    <property type="taxonomic scope" value="Bacteria"/>
</dbReference>